<dbReference type="RefSeq" id="WP_076457219.1">
    <property type="nucleotide sequence ID" value="NZ_FTOB01000014.1"/>
</dbReference>
<evidence type="ECO:0000259" key="1">
    <source>
        <dbReference type="Pfam" id="PF01261"/>
    </source>
</evidence>
<keyword evidence="3" id="KW-1185">Reference proteome</keyword>
<dbReference type="PANTHER" id="PTHR12110:SF41">
    <property type="entry name" value="INOSOSE DEHYDRATASE"/>
    <property type="match status" value="1"/>
</dbReference>
<accession>A0ABY1L220</accession>
<evidence type="ECO:0000313" key="3">
    <source>
        <dbReference type="Proteomes" id="UP000185728"/>
    </source>
</evidence>
<dbReference type="EMBL" id="FTOB01000014">
    <property type="protein sequence ID" value="SIT14663.1"/>
    <property type="molecule type" value="Genomic_DNA"/>
</dbReference>
<comment type="caution">
    <text evidence="2">The sequence shown here is derived from an EMBL/GenBank/DDBJ whole genome shotgun (WGS) entry which is preliminary data.</text>
</comment>
<evidence type="ECO:0000313" key="2">
    <source>
        <dbReference type="EMBL" id="SIT14663.1"/>
    </source>
</evidence>
<proteinExistence type="predicted"/>
<organism evidence="2 3">
    <name type="scientific">Zobellia uliginosa</name>
    <dbReference type="NCBI Taxonomy" id="143224"/>
    <lineage>
        <taxon>Bacteria</taxon>
        <taxon>Pseudomonadati</taxon>
        <taxon>Bacteroidota</taxon>
        <taxon>Flavobacteriia</taxon>
        <taxon>Flavobacteriales</taxon>
        <taxon>Flavobacteriaceae</taxon>
        <taxon>Zobellia</taxon>
    </lineage>
</organism>
<dbReference type="InterPro" id="IPR050312">
    <property type="entry name" value="IolE/XylAMocC-like"/>
</dbReference>
<protein>
    <submittedName>
        <fullName evidence="2">D-psicose/D-tagatose/L-ribulose 3-epimerase</fullName>
    </submittedName>
</protein>
<reference evidence="2 3" key="1">
    <citation type="submission" date="2017-01" db="EMBL/GenBank/DDBJ databases">
        <authorList>
            <person name="Varghese N."/>
            <person name="Submissions S."/>
        </authorList>
    </citation>
    <scope>NUCLEOTIDE SEQUENCE [LARGE SCALE GENOMIC DNA]</scope>
    <source>
        <strain evidence="2 3">DSM 2061</strain>
    </source>
</reference>
<dbReference type="InterPro" id="IPR013022">
    <property type="entry name" value="Xyl_isomerase-like_TIM-brl"/>
</dbReference>
<dbReference type="PANTHER" id="PTHR12110">
    <property type="entry name" value="HYDROXYPYRUVATE ISOMERASE"/>
    <property type="match status" value="1"/>
</dbReference>
<dbReference type="SUPFAM" id="SSF51658">
    <property type="entry name" value="Xylose isomerase-like"/>
    <property type="match status" value="1"/>
</dbReference>
<dbReference type="Proteomes" id="UP000185728">
    <property type="component" value="Unassembled WGS sequence"/>
</dbReference>
<dbReference type="InterPro" id="IPR036237">
    <property type="entry name" value="Xyl_isomerase-like_sf"/>
</dbReference>
<feature type="domain" description="Xylose isomerase-like TIM barrel" evidence="1">
    <location>
        <begin position="22"/>
        <end position="252"/>
    </location>
</feature>
<dbReference type="Pfam" id="PF01261">
    <property type="entry name" value="AP_endonuc_2"/>
    <property type="match status" value="1"/>
</dbReference>
<gene>
    <name evidence="2" type="ORF">SAMN05421766_1145</name>
</gene>
<dbReference type="Gene3D" id="3.20.20.150">
    <property type="entry name" value="Divalent-metal-dependent TIM barrel enzymes"/>
    <property type="match status" value="1"/>
</dbReference>
<name>A0ABY1L220_9FLAO</name>
<sequence length="281" mass="31338">MKIGMNMLLWTNHVTEQHFGIVDDLKKTGYDGIELFFGEGSEKYYSGLGHHFSSIDMGVTGVASLSAEQNIASPDKKVREAGLERLKWSIDMGEAANAEVLCGPFHSTFALFTRQPPTLDEKKWSNEMLLKAAEYAKGANIILTPEAVNRFECYLYNTMADLGEMVQTVNHPNLGAMFDTHHANIEEKSQSGAIKTIAPYLKHVHISENDRGTPGKGQIDWDDVFSALKEIDYHGWVTIEAFSTAIPEFANAINVWRNYSPVEEVYTEGFKLISQGLGIIK</sequence>